<evidence type="ECO:0000313" key="2">
    <source>
        <dbReference type="Proteomes" id="UP000015351"/>
    </source>
</evidence>
<gene>
    <name evidence="1" type="ORF">thalar_00373</name>
</gene>
<dbReference type="HOGENOM" id="CLU_3081486_0_0_5"/>
<dbReference type="EMBL" id="AONI01000005">
    <property type="protein sequence ID" value="EPX81815.1"/>
    <property type="molecule type" value="Genomic_DNA"/>
</dbReference>
<comment type="caution">
    <text evidence="1">The sequence shown here is derived from an EMBL/GenBank/DDBJ whole genome shotgun (WGS) entry which is preliminary data.</text>
</comment>
<sequence length="52" mass="5826">MFAPDGMARAFFTSGGSDAVETALRLARQFHKVRGGTHTHQIPVFEERISRH</sequence>
<dbReference type="Gene3D" id="3.40.640.10">
    <property type="entry name" value="Type I PLP-dependent aspartate aminotransferase-like (Major domain)"/>
    <property type="match status" value="1"/>
</dbReference>
<dbReference type="eggNOG" id="COG0161">
    <property type="taxonomic scope" value="Bacteria"/>
</dbReference>
<dbReference type="InterPro" id="IPR015421">
    <property type="entry name" value="PyrdxlP-dep_Trfase_major"/>
</dbReference>
<name>S9RUT5_9RHOB</name>
<dbReference type="InterPro" id="IPR015424">
    <property type="entry name" value="PyrdxlP-dep_Trfase"/>
</dbReference>
<dbReference type="STRING" id="1123360.thalar_00373"/>
<dbReference type="AlphaFoldDB" id="S9RUT5"/>
<organism evidence="1 2">
    <name type="scientific">Litoreibacter arenae DSM 19593</name>
    <dbReference type="NCBI Taxonomy" id="1123360"/>
    <lineage>
        <taxon>Bacteria</taxon>
        <taxon>Pseudomonadati</taxon>
        <taxon>Pseudomonadota</taxon>
        <taxon>Alphaproteobacteria</taxon>
        <taxon>Rhodobacterales</taxon>
        <taxon>Roseobacteraceae</taxon>
        <taxon>Litoreibacter</taxon>
    </lineage>
</organism>
<keyword evidence="2" id="KW-1185">Reference proteome</keyword>
<reference evidence="2" key="1">
    <citation type="journal article" date="2013" name="Stand. Genomic Sci.">
        <title>Genome sequence of the Litoreibacter arenae type strain (DSM 19593(T)), a member of the Roseobacter clade isolated from sea sand.</title>
        <authorList>
            <person name="Riedel T."/>
            <person name="Fiebig A."/>
            <person name="Petersen J."/>
            <person name="Gronow S."/>
            <person name="Kyrpides N.C."/>
            <person name="Goker M."/>
            <person name="Klenk H.P."/>
        </authorList>
    </citation>
    <scope>NUCLEOTIDE SEQUENCE [LARGE SCALE GENOMIC DNA]</scope>
    <source>
        <strain evidence="2">DSM 19593</strain>
    </source>
</reference>
<dbReference type="SUPFAM" id="SSF53383">
    <property type="entry name" value="PLP-dependent transferases"/>
    <property type="match status" value="1"/>
</dbReference>
<evidence type="ECO:0000313" key="1">
    <source>
        <dbReference type="EMBL" id="EPX81815.1"/>
    </source>
</evidence>
<dbReference type="Proteomes" id="UP000015351">
    <property type="component" value="Unassembled WGS sequence"/>
</dbReference>
<proteinExistence type="predicted"/>
<protein>
    <submittedName>
        <fullName evidence="1">Uncharacterized protein</fullName>
    </submittedName>
</protein>
<accession>S9RUT5</accession>